<keyword evidence="3" id="KW-0418">Kinase</keyword>
<dbReference type="PROSITE" id="PS00109">
    <property type="entry name" value="PROTEIN_KINASE_TYR"/>
    <property type="match status" value="1"/>
</dbReference>
<dbReference type="InterPro" id="IPR008266">
    <property type="entry name" value="Tyr_kinase_AS"/>
</dbReference>
<evidence type="ECO:0000256" key="4">
    <source>
        <dbReference type="ARBA" id="ARBA00022840"/>
    </source>
</evidence>
<evidence type="ECO:0000259" key="11">
    <source>
        <dbReference type="PROSITE" id="PS50011"/>
    </source>
</evidence>
<dbReference type="InterPro" id="IPR000719">
    <property type="entry name" value="Prot_kinase_dom"/>
</dbReference>
<feature type="domain" description="Protein kinase" evidence="11">
    <location>
        <begin position="265"/>
        <end position="503"/>
    </location>
</feature>
<evidence type="ECO:0000256" key="1">
    <source>
        <dbReference type="ARBA" id="ARBA00022679"/>
    </source>
</evidence>
<dbReference type="PANTHER" id="PTHR48013:SF9">
    <property type="entry name" value="DUAL SPECIFICITY MITOGEN-ACTIVATED PROTEIN KINASE KINASE 5"/>
    <property type="match status" value="1"/>
</dbReference>
<dbReference type="PANTHER" id="PTHR48013">
    <property type="entry name" value="DUAL SPECIFICITY MITOGEN-ACTIVATED PROTEIN KINASE KINASE 5-RELATED"/>
    <property type="match status" value="1"/>
</dbReference>
<dbReference type="SUPFAM" id="SSF56112">
    <property type="entry name" value="Protein kinase-like (PK-like)"/>
    <property type="match status" value="1"/>
</dbReference>
<comment type="catalytic activity">
    <reaction evidence="9">
        <text>L-tyrosyl-[protein] + ATP = O-phospho-L-tyrosyl-[protein] + ADP + H(+)</text>
        <dbReference type="Rhea" id="RHEA:10596"/>
        <dbReference type="Rhea" id="RHEA-COMP:10136"/>
        <dbReference type="Rhea" id="RHEA-COMP:20101"/>
        <dbReference type="ChEBI" id="CHEBI:15378"/>
        <dbReference type="ChEBI" id="CHEBI:30616"/>
        <dbReference type="ChEBI" id="CHEBI:46858"/>
        <dbReference type="ChEBI" id="CHEBI:61978"/>
        <dbReference type="ChEBI" id="CHEBI:456216"/>
        <dbReference type="EC" id="2.7.12.2"/>
    </reaction>
</comment>
<dbReference type="InterPro" id="IPR041427">
    <property type="entry name" value="AbiJ-NTD3"/>
</dbReference>
<dbReference type="RefSeq" id="WP_345452611.1">
    <property type="nucleotide sequence ID" value="NZ_BAABKK010000032.1"/>
</dbReference>
<reference evidence="13" key="1">
    <citation type="journal article" date="2019" name="Int. J. Syst. Evol. Microbiol.">
        <title>The Global Catalogue of Microorganisms (GCM) 10K type strain sequencing project: providing services to taxonomists for standard genome sequencing and annotation.</title>
        <authorList>
            <consortium name="The Broad Institute Genomics Platform"/>
            <consortium name="The Broad Institute Genome Sequencing Center for Infectious Disease"/>
            <person name="Wu L."/>
            <person name="Ma J."/>
        </authorList>
    </citation>
    <scope>NUCLEOTIDE SEQUENCE [LARGE SCALE GENOMIC DNA]</scope>
    <source>
        <strain evidence="13">JCM 18514</strain>
    </source>
</reference>
<name>A0ABP9SU30_9MICC</name>
<keyword evidence="13" id="KW-1185">Reference proteome</keyword>
<comment type="caution">
    <text evidence="12">The sequence shown here is derived from an EMBL/GenBank/DDBJ whole genome shotgun (WGS) entry which is preliminary data.</text>
</comment>
<evidence type="ECO:0000256" key="2">
    <source>
        <dbReference type="ARBA" id="ARBA00022741"/>
    </source>
</evidence>
<evidence type="ECO:0000256" key="7">
    <source>
        <dbReference type="ARBA" id="ARBA00049014"/>
    </source>
</evidence>
<gene>
    <name evidence="12" type="ORF">GCM10023346_43420</name>
</gene>
<evidence type="ECO:0000256" key="5">
    <source>
        <dbReference type="ARBA" id="ARBA00038035"/>
    </source>
</evidence>
<dbReference type="Proteomes" id="UP001500200">
    <property type="component" value="Unassembled WGS sequence"/>
</dbReference>
<dbReference type="Pfam" id="PF18860">
    <property type="entry name" value="AbiJ_NTD3"/>
    <property type="match status" value="1"/>
</dbReference>
<dbReference type="PROSITE" id="PS50011">
    <property type="entry name" value="PROTEIN_KINASE_DOM"/>
    <property type="match status" value="1"/>
</dbReference>
<evidence type="ECO:0000256" key="8">
    <source>
        <dbReference type="ARBA" id="ARBA00049299"/>
    </source>
</evidence>
<evidence type="ECO:0000313" key="13">
    <source>
        <dbReference type="Proteomes" id="UP001500200"/>
    </source>
</evidence>
<dbReference type="PROSITE" id="PS00107">
    <property type="entry name" value="PROTEIN_KINASE_ATP"/>
    <property type="match status" value="1"/>
</dbReference>
<dbReference type="EC" id="2.7.12.2" evidence="6"/>
<keyword evidence="2 10" id="KW-0547">Nucleotide-binding</keyword>
<proteinExistence type="inferred from homology"/>
<evidence type="ECO:0000256" key="10">
    <source>
        <dbReference type="PROSITE-ProRule" id="PRU10141"/>
    </source>
</evidence>
<dbReference type="InterPro" id="IPR017441">
    <property type="entry name" value="Protein_kinase_ATP_BS"/>
</dbReference>
<sequence length="503" mass="57672">MAPIEYIPARLRSAFREQARGIVVHDIERMWQDEGFAPGSGQSFSGVRMSLWSDYEASVRWSDWEHVSRVLRVYEGAMAMATPDDRERLAGLLIREGFRVGKAGRIEYVGAGNRITEVTRTRILEYLEKTPGGRNWAGRFDPPEFLRRLYDLAAMPSEDPRFENAELDVWQHCVNNDDWDFDWVFNDSRFELSSDGMLLRFLAEMLHPAVRANPEEVAALLGGLNEALRPDGYELYEKSTVSGRPLYAWRNLQSTIARLEKSGRDYALKSIGEGSYAHVYKYKDDEYGMHVAVKRARRTLNATELARFRAEFDVLASLSSPYVLTVYRYNESDNSYAMEYCDYTLGKYIEENNNKDNFGFAKRKRIALQFLYGISYLAVKEVLHRDLSFTNVMVKTYDAGVVQVKLSDFGLHKTQKSLLTRTGTEMKGTILDPTLDSFKDYSLANEIYAVGHVLSFIFTGRKAPHVRGENLGRVVRRCTDLNLEARYKILNEIINEVMGLTEV</sequence>
<dbReference type="EMBL" id="BAABKK010000032">
    <property type="protein sequence ID" value="GAA5200708.1"/>
    <property type="molecule type" value="Genomic_DNA"/>
</dbReference>
<feature type="binding site" evidence="10">
    <location>
        <position position="294"/>
    </location>
    <ligand>
        <name>ATP</name>
        <dbReference type="ChEBI" id="CHEBI:30616"/>
    </ligand>
</feature>
<dbReference type="InterPro" id="IPR011009">
    <property type="entry name" value="Kinase-like_dom_sf"/>
</dbReference>
<dbReference type="Gene3D" id="1.10.510.10">
    <property type="entry name" value="Transferase(Phosphotransferase) domain 1"/>
    <property type="match status" value="1"/>
</dbReference>
<evidence type="ECO:0000313" key="12">
    <source>
        <dbReference type="EMBL" id="GAA5200708.1"/>
    </source>
</evidence>
<comment type="catalytic activity">
    <reaction evidence="8">
        <text>L-threonyl-[protein] + ATP = O-phospho-L-threonyl-[protein] + ADP + H(+)</text>
        <dbReference type="Rhea" id="RHEA:46608"/>
        <dbReference type="Rhea" id="RHEA-COMP:11060"/>
        <dbReference type="Rhea" id="RHEA-COMP:11605"/>
        <dbReference type="ChEBI" id="CHEBI:15378"/>
        <dbReference type="ChEBI" id="CHEBI:30013"/>
        <dbReference type="ChEBI" id="CHEBI:30616"/>
        <dbReference type="ChEBI" id="CHEBI:61977"/>
        <dbReference type="ChEBI" id="CHEBI:456216"/>
        <dbReference type="EC" id="2.7.12.2"/>
    </reaction>
</comment>
<comment type="catalytic activity">
    <reaction evidence="7">
        <text>L-seryl-[protein] + ATP = O-phospho-L-seryl-[protein] + ADP + H(+)</text>
        <dbReference type="Rhea" id="RHEA:17989"/>
        <dbReference type="Rhea" id="RHEA-COMP:9863"/>
        <dbReference type="Rhea" id="RHEA-COMP:11604"/>
        <dbReference type="ChEBI" id="CHEBI:15378"/>
        <dbReference type="ChEBI" id="CHEBI:29999"/>
        <dbReference type="ChEBI" id="CHEBI:30616"/>
        <dbReference type="ChEBI" id="CHEBI:83421"/>
        <dbReference type="ChEBI" id="CHEBI:456216"/>
        <dbReference type="EC" id="2.7.12.2"/>
    </reaction>
</comment>
<keyword evidence="1" id="KW-0808">Transferase</keyword>
<evidence type="ECO:0000256" key="3">
    <source>
        <dbReference type="ARBA" id="ARBA00022777"/>
    </source>
</evidence>
<comment type="similarity">
    <text evidence="5">Belongs to the protein kinase superfamily. STE Ser/Thr protein kinase family. MAP kinase kinase subfamily.</text>
</comment>
<keyword evidence="4 10" id="KW-0067">ATP-binding</keyword>
<organism evidence="12 13">
    <name type="scientific">Arthrobacter gyeryongensis</name>
    <dbReference type="NCBI Taxonomy" id="1650592"/>
    <lineage>
        <taxon>Bacteria</taxon>
        <taxon>Bacillati</taxon>
        <taxon>Actinomycetota</taxon>
        <taxon>Actinomycetes</taxon>
        <taxon>Micrococcales</taxon>
        <taxon>Micrococcaceae</taxon>
        <taxon>Arthrobacter</taxon>
    </lineage>
</organism>
<accession>A0ABP9SU30</accession>
<protein>
    <recommendedName>
        <fullName evidence="6">mitogen-activated protein kinase kinase</fullName>
        <ecNumber evidence="6">2.7.12.2</ecNumber>
    </recommendedName>
</protein>
<evidence type="ECO:0000256" key="9">
    <source>
        <dbReference type="ARBA" id="ARBA00051693"/>
    </source>
</evidence>
<dbReference type="CDD" id="cd00180">
    <property type="entry name" value="PKc"/>
    <property type="match status" value="1"/>
</dbReference>
<dbReference type="Pfam" id="PF00069">
    <property type="entry name" value="Pkinase"/>
    <property type="match status" value="1"/>
</dbReference>
<evidence type="ECO:0000256" key="6">
    <source>
        <dbReference type="ARBA" id="ARBA00038999"/>
    </source>
</evidence>